<feature type="region of interest" description="Disordered" evidence="1">
    <location>
        <begin position="117"/>
        <end position="136"/>
    </location>
</feature>
<evidence type="ECO:0000313" key="3">
    <source>
        <dbReference type="Proteomes" id="UP001476247"/>
    </source>
</evidence>
<keyword evidence="3" id="KW-1185">Reference proteome</keyword>
<comment type="caution">
    <text evidence="2">The sequence shown here is derived from an EMBL/GenBank/DDBJ whole genome shotgun (WGS) entry which is preliminary data.</text>
</comment>
<gene>
    <name evidence="2" type="ORF">HPULCUR_004057</name>
</gene>
<name>A0ABP9XX82_9FUNG</name>
<dbReference type="EMBL" id="BAABUJ010000010">
    <property type="protein sequence ID" value="GAA5798652.1"/>
    <property type="molecule type" value="Genomic_DNA"/>
</dbReference>
<organism evidence="2 3">
    <name type="scientific">Helicostylum pulchrum</name>
    <dbReference type="NCBI Taxonomy" id="562976"/>
    <lineage>
        <taxon>Eukaryota</taxon>
        <taxon>Fungi</taxon>
        <taxon>Fungi incertae sedis</taxon>
        <taxon>Mucoromycota</taxon>
        <taxon>Mucoromycotina</taxon>
        <taxon>Mucoromycetes</taxon>
        <taxon>Mucorales</taxon>
        <taxon>Mucorineae</taxon>
        <taxon>Mucoraceae</taxon>
        <taxon>Helicostylum</taxon>
    </lineage>
</organism>
<evidence type="ECO:0000256" key="1">
    <source>
        <dbReference type="SAM" id="MobiDB-lite"/>
    </source>
</evidence>
<protein>
    <submittedName>
        <fullName evidence="2">Uncharacterized protein</fullName>
    </submittedName>
</protein>
<accession>A0ABP9XX82</accession>
<proteinExistence type="predicted"/>
<sequence>MIFLGRSVYSNCTSVNIIEPDDRELQTPPSKKHNRTIPSDRPLVLKPLAHLNERSSSVSNRTTEQHALNLEHDSIHKYSLERLGIIQCGHQVECWDLYPDDLYNLLVDNPTTMTNPVSNNAEYFDPPSLTRRQTNL</sequence>
<reference evidence="2 3" key="1">
    <citation type="submission" date="2024-04" db="EMBL/GenBank/DDBJ databases">
        <title>genome sequences of Mucor flavus KT1a and Helicostylum pulchrum KT1b strains isolation_sourced from the surface of a dry-aged beef.</title>
        <authorList>
            <person name="Toyotome T."/>
            <person name="Hosono M."/>
            <person name="Torimaru M."/>
            <person name="Fukuda K."/>
            <person name="Mikami N."/>
        </authorList>
    </citation>
    <scope>NUCLEOTIDE SEQUENCE [LARGE SCALE GENOMIC DNA]</scope>
    <source>
        <strain evidence="2 3">KT1b</strain>
    </source>
</reference>
<evidence type="ECO:0000313" key="2">
    <source>
        <dbReference type="EMBL" id="GAA5798652.1"/>
    </source>
</evidence>
<dbReference type="Proteomes" id="UP001476247">
    <property type="component" value="Unassembled WGS sequence"/>
</dbReference>